<dbReference type="Proteomes" id="UP000287224">
    <property type="component" value="Unassembled WGS sequence"/>
</dbReference>
<dbReference type="InterPro" id="IPR050297">
    <property type="entry name" value="LipidA_mod_glycosyltrf_83"/>
</dbReference>
<keyword evidence="5 8" id="KW-0812">Transmembrane</keyword>
<evidence type="ECO:0000256" key="8">
    <source>
        <dbReference type="SAM" id="Phobius"/>
    </source>
</evidence>
<reference evidence="12" key="1">
    <citation type="submission" date="2018-12" db="EMBL/GenBank/DDBJ databases">
        <title>Tengunoibacter tsumagoiensis gen. nov., sp. nov., Dictyobacter kobayashii sp. nov., D. alpinus sp. nov., and D. joshuensis sp. nov. and description of Dictyobacteraceae fam. nov. within the order Ktedonobacterales isolated from Tengu-no-mugimeshi.</title>
        <authorList>
            <person name="Wang C.M."/>
            <person name="Zheng Y."/>
            <person name="Sakai Y."/>
            <person name="Toyoda A."/>
            <person name="Minakuchi Y."/>
            <person name="Abe K."/>
            <person name="Yokota A."/>
            <person name="Yabe S."/>
        </authorList>
    </citation>
    <scope>NUCLEOTIDE SEQUENCE [LARGE SCALE GENOMIC DNA]</scope>
    <source>
        <strain evidence="12">S-27</strain>
    </source>
</reference>
<sequence length="695" mass="76833">MQANDTTVAADEPTRPLRAARIYPPDVPSWWHRVLLGLIVSLAALLNFYRLNWIGYGNYYYAAGVKSMLLNWHNFFFVSLDPGGFVTIDKPPLGFWLQVLSARIFGFSGVSLLLPEALAGVVSVLILHHLVARTFGQWAGLLAALALTLTPLSIVTSRNNTIDMLLVCSTLCAAWTLLKATETGHLRWLLACALLVGLGFNIKMLQAYLVLPAFAVTYLLGAPRRWWIRLLHLLLAALLLLTISLSWVTLVDMTPASQRPYVGSTTDNSELSLALGWNGLTRLLGRTPAANGKPETATKTVTETPAQLARAREAQASSDIGAPDPLRLFNRQLSVQVSWFLPVALLALVALAWQGRPQFTWDRRQQSLLLWGVWLLTMYVFFCVAVFFHVYYMVMLSPAICALAGIGFVVMWQDYMRPGWRGWLLPCALMLTAATQGQFIQYYRGWNSWLIPTIIIICFAIALFLTIARAFRRPVSDRSGRPQSGRLAPVNRFVVLMLALVFGVLALLIAPTIWGGYSVFIRSGVQGSAGPVVHVSPTGDLTIVKPGVQKGPPSPVDITYTRLISYLQAHRQHARFLVATQTSSPAAPIILATGQPVMDLGGFGGGDKIVNRDQLIDLVNRGMIRYFLFSNIHRTTHQVGKHKVTTISVLGAGDNAEAIRWVGTHCFLISARLWMLPNSHNALNQFSLYNCSHHT</sequence>
<keyword evidence="12" id="KW-1185">Reference proteome</keyword>
<keyword evidence="3 11" id="KW-0328">Glycosyltransferase</keyword>
<comment type="subcellular location">
    <subcellularLocation>
        <location evidence="1">Cell membrane</location>
        <topology evidence="1">Multi-pass membrane protein</topology>
    </subcellularLocation>
</comment>
<evidence type="ECO:0000256" key="4">
    <source>
        <dbReference type="ARBA" id="ARBA00022679"/>
    </source>
</evidence>
<proteinExistence type="predicted"/>
<gene>
    <name evidence="11" type="ORF">KDAU_69800</name>
</gene>
<accession>A0A401ZS07</accession>
<evidence type="ECO:0000256" key="2">
    <source>
        <dbReference type="ARBA" id="ARBA00022475"/>
    </source>
</evidence>
<evidence type="ECO:0000256" key="6">
    <source>
        <dbReference type="ARBA" id="ARBA00022989"/>
    </source>
</evidence>
<keyword evidence="2" id="KW-1003">Cell membrane</keyword>
<feature type="transmembrane region" description="Helical" evidence="8">
    <location>
        <begin position="493"/>
        <end position="514"/>
    </location>
</feature>
<dbReference type="AlphaFoldDB" id="A0A401ZS07"/>
<organism evidence="11 12">
    <name type="scientific">Dictyobacter aurantiacus</name>
    <dbReference type="NCBI Taxonomy" id="1936993"/>
    <lineage>
        <taxon>Bacteria</taxon>
        <taxon>Bacillati</taxon>
        <taxon>Chloroflexota</taxon>
        <taxon>Ktedonobacteria</taxon>
        <taxon>Ktedonobacterales</taxon>
        <taxon>Dictyobacteraceae</taxon>
        <taxon>Dictyobacter</taxon>
    </lineage>
</organism>
<dbReference type="RefSeq" id="WP_160146328.1">
    <property type="nucleotide sequence ID" value="NZ_BIFQ01000002.1"/>
</dbReference>
<dbReference type="Pfam" id="PF13231">
    <property type="entry name" value="PMT_2"/>
    <property type="match status" value="1"/>
</dbReference>
<feature type="transmembrane region" description="Helical" evidence="8">
    <location>
        <begin position="230"/>
        <end position="250"/>
    </location>
</feature>
<evidence type="ECO:0000313" key="12">
    <source>
        <dbReference type="Proteomes" id="UP000287224"/>
    </source>
</evidence>
<feature type="domain" description="Putative mannosyltransferase YkcA/B-like C-terminal" evidence="10">
    <location>
        <begin position="563"/>
        <end position="635"/>
    </location>
</feature>
<feature type="transmembrane region" description="Helical" evidence="8">
    <location>
        <begin position="423"/>
        <end position="443"/>
    </location>
</feature>
<dbReference type="EMBL" id="BIFQ01000002">
    <property type="protein sequence ID" value="GCE09651.1"/>
    <property type="molecule type" value="Genomic_DNA"/>
</dbReference>
<protein>
    <submittedName>
        <fullName evidence="11">Dolichyl-phosphate-mannose--protein mannosyltransferase</fullName>
    </submittedName>
</protein>
<dbReference type="GO" id="GO:0009103">
    <property type="term" value="P:lipopolysaccharide biosynthetic process"/>
    <property type="evidence" value="ECO:0007669"/>
    <property type="project" value="UniProtKB-ARBA"/>
</dbReference>
<feature type="transmembrane region" description="Helical" evidence="8">
    <location>
        <begin position="60"/>
        <end position="80"/>
    </location>
</feature>
<evidence type="ECO:0000259" key="10">
    <source>
        <dbReference type="Pfam" id="PF24878"/>
    </source>
</evidence>
<dbReference type="PANTHER" id="PTHR33908">
    <property type="entry name" value="MANNOSYLTRANSFERASE YKCB-RELATED"/>
    <property type="match status" value="1"/>
</dbReference>
<keyword evidence="4 11" id="KW-0808">Transferase</keyword>
<feature type="domain" description="Glycosyltransferase RgtA/B/C/D-like" evidence="9">
    <location>
        <begin position="89"/>
        <end position="247"/>
    </location>
</feature>
<dbReference type="Pfam" id="PF24878">
    <property type="entry name" value="YkcB_C"/>
    <property type="match status" value="1"/>
</dbReference>
<dbReference type="InterPro" id="IPR056785">
    <property type="entry name" value="YkcA/B-like_C"/>
</dbReference>
<feature type="transmembrane region" description="Helical" evidence="8">
    <location>
        <begin position="394"/>
        <end position="411"/>
    </location>
</feature>
<evidence type="ECO:0000256" key="3">
    <source>
        <dbReference type="ARBA" id="ARBA00022676"/>
    </source>
</evidence>
<feature type="transmembrane region" description="Helical" evidence="8">
    <location>
        <begin position="337"/>
        <end position="356"/>
    </location>
</feature>
<keyword evidence="7 8" id="KW-0472">Membrane</keyword>
<evidence type="ECO:0000256" key="7">
    <source>
        <dbReference type="ARBA" id="ARBA00023136"/>
    </source>
</evidence>
<evidence type="ECO:0000313" key="11">
    <source>
        <dbReference type="EMBL" id="GCE09651.1"/>
    </source>
</evidence>
<dbReference type="GO" id="GO:0016763">
    <property type="term" value="F:pentosyltransferase activity"/>
    <property type="evidence" value="ECO:0007669"/>
    <property type="project" value="TreeGrafter"/>
</dbReference>
<dbReference type="OrthoDB" id="9810398at2"/>
<feature type="transmembrane region" description="Helical" evidence="8">
    <location>
        <begin position="207"/>
        <end position="223"/>
    </location>
</feature>
<comment type="caution">
    <text evidence="11">The sequence shown here is derived from an EMBL/GenBank/DDBJ whole genome shotgun (WGS) entry which is preliminary data.</text>
</comment>
<dbReference type="GO" id="GO:0010041">
    <property type="term" value="P:response to iron(III) ion"/>
    <property type="evidence" value="ECO:0007669"/>
    <property type="project" value="TreeGrafter"/>
</dbReference>
<evidence type="ECO:0000256" key="5">
    <source>
        <dbReference type="ARBA" id="ARBA00022692"/>
    </source>
</evidence>
<name>A0A401ZS07_9CHLR</name>
<dbReference type="PANTHER" id="PTHR33908:SF3">
    <property type="entry name" value="UNDECAPRENYL PHOSPHATE-ALPHA-4-AMINO-4-DEOXY-L-ARABINOSE ARABINOSYL TRANSFERASE"/>
    <property type="match status" value="1"/>
</dbReference>
<keyword evidence="6 8" id="KW-1133">Transmembrane helix</keyword>
<dbReference type="InterPro" id="IPR038731">
    <property type="entry name" value="RgtA/B/C-like"/>
</dbReference>
<evidence type="ECO:0000256" key="1">
    <source>
        <dbReference type="ARBA" id="ARBA00004651"/>
    </source>
</evidence>
<feature type="transmembrane region" description="Helical" evidence="8">
    <location>
        <begin position="100"/>
        <end position="126"/>
    </location>
</feature>
<feature type="transmembrane region" description="Helical" evidence="8">
    <location>
        <begin position="30"/>
        <end position="48"/>
    </location>
</feature>
<evidence type="ECO:0000259" key="9">
    <source>
        <dbReference type="Pfam" id="PF13231"/>
    </source>
</evidence>
<feature type="transmembrane region" description="Helical" evidence="8">
    <location>
        <begin position="138"/>
        <end position="155"/>
    </location>
</feature>
<dbReference type="GO" id="GO:0005886">
    <property type="term" value="C:plasma membrane"/>
    <property type="evidence" value="ECO:0007669"/>
    <property type="project" value="UniProtKB-SubCell"/>
</dbReference>
<feature type="transmembrane region" description="Helical" evidence="8">
    <location>
        <begin position="368"/>
        <end position="388"/>
    </location>
</feature>
<feature type="transmembrane region" description="Helical" evidence="8">
    <location>
        <begin position="449"/>
        <end position="472"/>
    </location>
</feature>